<evidence type="ECO:0000256" key="10">
    <source>
        <dbReference type="ARBA" id="ARBA00023157"/>
    </source>
</evidence>
<proteinExistence type="predicted"/>
<keyword evidence="5 12" id="KW-1133">Transmembrane helix</keyword>
<comment type="caution">
    <text evidence="13">The sequence shown here is derived from an EMBL/GenBank/DDBJ whole genome shotgun (WGS) entry which is preliminary data.</text>
</comment>
<dbReference type="GO" id="GO:0006784">
    <property type="term" value="P:heme A biosynthetic process"/>
    <property type="evidence" value="ECO:0007669"/>
    <property type="project" value="InterPro"/>
</dbReference>
<accession>A0A832I5I0</accession>
<organism evidence="13">
    <name type="scientific">Eiseniibacteriota bacterium</name>
    <dbReference type="NCBI Taxonomy" id="2212470"/>
    <lineage>
        <taxon>Bacteria</taxon>
        <taxon>Candidatus Eiseniibacteriota</taxon>
    </lineage>
</organism>
<dbReference type="PANTHER" id="PTHR35457:SF1">
    <property type="entry name" value="HEME A SYNTHASE"/>
    <property type="match status" value="1"/>
</dbReference>
<dbReference type="InterPro" id="IPR050450">
    <property type="entry name" value="COX15/CtaA_HemeA_synthase"/>
</dbReference>
<evidence type="ECO:0000256" key="1">
    <source>
        <dbReference type="ARBA" id="ARBA00004141"/>
    </source>
</evidence>
<feature type="transmembrane region" description="Helical" evidence="12">
    <location>
        <begin position="280"/>
        <end position="302"/>
    </location>
</feature>
<keyword evidence="7" id="KW-0408">Iron</keyword>
<dbReference type="AlphaFoldDB" id="A0A832I5I0"/>
<dbReference type="InterPro" id="IPR003780">
    <property type="entry name" value="COX15/CtaA_fam"/>
</dbReference>
<comment type="pathway">
    <text evidence="11">Porphyrin-containing compound metabolism.</text>
</comment>
<feature type="transmembrane region" description="Helical" evidence="12">
    <location>
        <begin position="100"/>
        <end position="123"/>
    </location>
</feature>
<evidence type="ECO:0000256" key="5">
    <source>
        <dbReference type="ARBA" id="ARBA00022989"/>
    </source>
</evidence>
<sequence length="316" mass="32569">MPRMTAPHAPAFRVAARLGLATSALMFALIVLGSVVRTTGSGLACPDWPLCHGRLIPPLQFNVFIEWFHRLIALLVSLLLFATVAWSLTRRALRARLGGLALLASGLLLVQVLLGALTVWKLLHPSVVSSHLAVALLLFASMLALTLVARAEAGLGAPVAATARPPGLLPAFALAAVMVYGQSLLGGLVSTHHAGLACPDWPTCHGAWFPPLAGLVGLQVLHRWGAYLLVAAMIVVAARARGAPDAALRAGGPLALGLTLAQVAVGVTNVFLAVPVWLSAVHLALATGLLATLVTLTFRAALLPARAPAASLAAAS</sequence>
<evidence type="ECO:0000256" key="6">
    <source>
        <dbReference type="ARBA" id="ARBA00023002"/>
    </source>
</evidence>
<dbReference type="GO" id="GO:0016491">
    <property type="term" value="F:oxidoreductase activity"/>
    <property type="evidence" value="ECO:0007669"/>
    <property type="project" value="UniProtKB-KW"/>
</dbReference>
<keyword evidence="10" id="KW-1015">Disulfide bond</keyword>
<feature type="transmembrane region" description="Helical" evidence="12">
    <location>
        <begin position="129"/>
        <end position="148"/>
    </location>
</feature>
<keyword evidence="3 12" id="KW-0812">Transmembrane</keyword>
<keyword evidence="6" id="KW-0560">Oxidoreductase</keyword>
<feature type="transmembrane region" description="Helical" evidence="12">
    <location>
        <begin position="68"/>
        <end position="88"/>
    </location>
</feature>
<evidence type="ECO:0000256" key="4">
    <source>
        <dbReference type="ARBA" id="ARBA00022723"/>
    </source>
</evidence>
<evidence type="ECO:0000256" key="2">
    <source>
        <dbReference type="ARBA" id="ARBA00022475"/>
    </source>
</evidence>
<gene>
    <name evidence="13" type="ORF">ENR23_09825</name>
</gene>
<protein>
    <recommendedName>
        <fullName evidence="14">Heme A synthase</fullName>
    </recommendedName>
</protein>
<evidence type="ECO:0000256" key="7">
    <source>
        <dbReference type="ARBA" id="ARBA00023004"/>
    </source>
</evidence>
<dbReference type="GO" id="GO:0046872">
    <property type="term" value="F:metal ion binding"/>
    <property type="evidence" value="ECO:0007669"/>
    <property type="project" value="UniProtKB-KW"/>
</dbReference>
<evidence type="ECO:0000256" key="11">
    <source>
        <dbReference type="ARBA" id="ARBA00023444"/>
    </source>
</evidence>
<comment type="subcellular location">
    <subcellularLocation>
        <location evidence="1">Membrane</location>
        <topology evidence="1">Multi-pass membrane protein</topology>
    </subcellularLocation>
</comment>
<evidence type="ECO:0000256" key="12">
    <source>
        <dbReference type="SAM" id="Phobius"/>
    </source>
</evidence>
<dbReference type="GO" id="GO:0016020">
    <property type="term" value="C:membrane"/>
    <property type="evidence" value="ECO:0007669"/>
    <property type="project" value="UniProtKB-SubCell"/>
</dbReference>
<dbReference type="EMBL" id="DSQF01000020">
    <property type="protein sequence ID" value="HGZ43705.1"/>
    <property type="molecule type" value="Genomic_DNA"/>
</dbReference>
<keyword evidence="8" id="KW-0350">Heme biosynthesis</keyword>
<evidence type="ECO:0000256" key="3">
    <source>
        <dbReference type="ARBA" id="ARBA00022692"/>
    </source>
</evidence>
<reference evidence="13" key="1">
    <citation type="journal article" date="2020" name="mSystems">
        <title>Genome- and Community-Level Interaction Insights into Carbon Utilization and Element Cycling Functions of Hydrothermarchaeota in Hydrothermal Sediment.</title>
        <authorList>
            <person name="Zhou Z."/>
            <person name="Liu Y."/>
            <person name="Xu W."/>
            <person name="Pan J."/>
            <person name="Luo Z.H."/>
            <person name="Li M."/>
        </authorList>
    </citation>
    <scope>NUCLEOTIDE SEQUENCE [LARGE SCALE GENOMIC DNA]</scope>
    <source>
        <strain evidence="13">SpSt-381</strain>
    </source>
</reference>
<name>A0A832I5I0_UNCEI</name>
<evidence type="ECO:0000256" key="9">
    <source>
        <dbReference type="ARBA" id="ARBA00023136"/>
    </source>
</evidence>
<dbReference type="Pfam" id="PF02628">
    <property type="entry name" value="COX15-CtaA"/>
    <property type="match status" value="2"/>
</dbReference>
<evidence type="ECO:0000256" key="8">
    <source>
        <dbReference type="ARBA" id="ARBA00023133"/>
    </source>
</evidence>
<evidence type="ECO:0008006" key="14">
    <source>
        <dbReference type="Google" id="ProtNLM"/>
    </source>
</evidence>
<dbReference type="PANTHER" id="PTHR35457">
    <property type="entry name" value="HEME A SYNTHASE"/>
    <property type="match status" value="1"/>
</dbReference>
<feature type="transmembrane region" description="Helical" evidence="12">
    <location>
        <begin position="254"/>
        <end position="274"/>
    </location>
</feature>
<feature type="transmembrane region" description="Helical" evidence="12">
    <location>
        <begin position="224"/>
        <end position="242"/>
    </location>
</feature>
<keyword evidence="4" id="KW-0479">Metal-binding</keyword>
<evidence type="ECO:0000313" key="13">
    <source>
        <dbReference type="EMBL" id="HGZ43705.1"/>
    </source>
</evidence>
<keyword evidence="2" id="KW-1003">Cell membrane</keyword>
<feature type="transmembrane region" description="Helical" evidence="12">
    <location>
        <begin position="168"/>
        <end position="189"/>
    </location>
</feature>
<keyword evidence="9 12" id="KW-0472">Membrane</keyword>